<dbReference type="GO" id="GO:0016747">
    <property type="term" value="F:acyltransferase activity, transferring groups other than amino-acyl groups"/>
    <property type="evidence" value="ECO:0007669"/>
    <property type="project" value="InterPro"/>
</dbReference>
<dbReference type="Gene3D" id="3.40.630.30">
    <property type="match status" value="1"/>
</dbReference>
<name>A0A077EG57_9FLAO</name>
<dbReference type="PROSITE" id="PS51186">
    <property type="entry name" value="GNAT"/>
    <property type="match status" value="1"/>
</dbReference>
<proteinExistence type="predicted"/>
<dbReference type="eggNOG" id="COG0456">
    <property type="taxonomic scope" value="Bacteria"/>
</dbReference>
<dbReference type="RefSeq" id="WP_024565831.1">
    <property type="nucleotide sequence ID" value="NZ_CP007547.1"/>
</dbReference>
<dbReference type="InterPro" id="IPR000182">
    <property type="entry name" value="GNAT_dom"/>
</dbReference>
<sequence>MHKVREISFTEFNDIYSRYLVEDFPEEEVKPLYVVENAFSANKYTAYVLEEDSKIKAYATFMWKEKDLLLLDYFAVTQEAGRGSGKGSAFLQELAGSIKAKGFIIECEAPEKAINEEDKVIREKRIAFYERNGVKMTTVVAEVVEVDFCLLYMPIEAGLESIDMETDFLGIYHNLEPKEFYRKFVKIIS</sequence>
<gene>
    <name evidence="2" type="ORF">BD94_2826</name>
</gene>
<dbReference type="SUPFAM" id="SSF55729">
    <property type="entry name" value="Acyl-CoA N-acyltransferases (Nat)"/>
    <property type="match status" value="1"/>
</dbReference>
<evidence type="ECO:0000313" key="3">
    <source>
        <dbReference type="Proteomes" id="UP000028933"/>
    </source>
</evidence>
<dbReference type="KEGG" id="eao:BD94_2826"/>
<reference evidence="2" key="2">
    <citation type="journal article" date="2015" name="Genome Biol. Evol.">
        <title>Complete Genome Sequence and Transcriptomic Analysis of the Novel Pathogen Elizabethkingia anophelis in Response to Oxidative Stress.</title>
        <authorList>
            <person name="Li Y."/>
            <person name="Liu Y."/>
            <person name="Chew S.C."/>
            <person name="Tay M."/>
            <person name="Salido M.M."/>
            <person name="Teo J."/>
            <person name="Lauro F.M."/>
            <person name="Givskov M."/>
            <person name="Yang L."/>
        </authorList>
    </citation>
    <scope>NUCLEOTIDE SEQUENCE</scope>
    <source>
        <strain evidence="2">NUHP1</strain>
    </source>
</reference>
<feature type="domain" description="N-acetyltransferase" evidence="1">
    <location>
        <begin position="1"/>
        <end position="156"/>
    </location>
</feature>
<dbReference type="STRING" id="1338011.BD94_2826"/>
<dbReference type="AlphaFoldDB" id="A0A077EG57"/>
<organism evidence="2 3">
    <name type="scientific">Elizabethkingia anophelis NUHP1</name>
    <dbReference type="NCBI Taxonomy" id="1338011"/>
    <lineage>
        <taxon>Bacteria</taxon>
        <taxon>Pseudomonadati</taxon>
        <taxon>Bacteroidota</taxon>
        <taxon>Flavobacteriia</taxon>
        <taxon>Flavobacteriales</taxon>
        <taxon>Weeksellaceae</taxon>
        <taxon>Elizabethkingia</taxon>
    </lineage>
</organism>
<reference evidence="2" key="1">
    <citation type="journal article" date="2013" name="Lancet">
        <title>First case of E anophelis outbreak in an intensive-care unit.</title>
        <authorList>
            <person name="Teo J."/>
            <person name="Tan S.Y."/>
            <person name="Tay M."/>
            <person name="Ding Y."/>
            <person name="Kjelleberg S."/>
            <person name="Givskov M."/>
            <person name="Lin R.T."/>
            <person name="Yang L."/>
        </authorList>
    </citation>
    <scope>NUCLEOTIDE SEQUENCE [LARGE SCALE GENOMIC DNA]</scope>
    <source>
        <strain evidence="2">NUHP1</strain>
    </source>
</reference>
<dbReference type="HOGENOM" id="CLU_105077_2_0_10"/>
<dbReference type="EMBL" id="CP007547">
    <property type="protein sequence ID" value="AIL46601.1"/>
    <property type="molecule type" value="Genomic_DNA"/>
</dbReference>
<protein>
    <recommendedName>
        <fullName evidence="1">N-acetyltransferase domain-containing protein</fullName>
    </recommendedName>
</protein>
<evidence type="ECO:0000313" key="2">
    <source>
        <dbReference type="EMBL" id="AIL46601.1"/>
    </source>
</evidence>
<dbReference type="Proteomes" id="UP000028933">
    <property type="component" value="Chromosome"/>
</dbReference>
<dbReference type="InterPro" id="IPR016181">
    <property type="entry name" value="Acyl_CoA_acyltransferase"/>
</dbReference>
<accession>A0A077EG57</accession>
<evidence type="ECO:0000259" key="1">
    <source>
        <dbReference type="PROSITE" id="PS51186"/>
    </source>
</evidence>